<name>A0ACB9N1X3_9MYRT</name>
<gene>
    <name evidence="1" type="ORF">MLD38_028845</name>
</gene>
<protein>
    <submittedName>
        <fullName evidence="1">Uncharacterized protein</fullName>
    </submittedName>
</protein>
<evidence type="ECO:0000313" key="1">
    <source>
        <dbReference type="EMBL" id="KAI4330567.1"/>
    </source>
</evidence>
<sequence length="267" mass="28680">MSVIVCVMRPLNVTMGSQGGSSSAGGSMFGLTLDEVQTQLGKLGKPLGGMNLDELLRSVGEGEADARPLPGDKERREIQSENCGSGVGDGDGGDDGDGAEGGASVQERKPTFGEVTLEDFLVNAGVVAEMESLHGDKGGGESEVGVGSGMPGSRTNLPRCVQWMQYPHQDMNQRNVVTVFPRPLSMDGISPASVLADTGVHGRNVVMGRDRTVQRRQKRMIKNRESAARSRARKQAYTHELEHKVLQLEEENARLRRQMAIHTLDVG</sequence>
<dbReference type="Proteomes" id="UP001057402">
    <property type="component" value="Chromosome 8"/>
</dbReference>
<organism evidence="1 2">
    <name type="scientific">Melastoma candidum</name>
    <dbReference type="NCBI Taxonomy" id="119954"/>
    <lineage>
        <taxon>Eukaryota</taxon>
        <taxon>Viridiplantae</taxon>
        <taxon>Streptophyta</taxon>
        <taxon>Embryophyta</taxon>
        <taxon>Tracheophyta</taxon>
        <taxon>Spermatophyta</taxon>
        <taxon>Magnoliopsida</taxon>
        <taxon>eudicotyledons</taxon>
        <taxon>Gunneridae</taxon>
        <taxon>Pentapetalae</taxon>
        <taxon>rosids</taxon>
        <taxon>malvids</taxon>
        <taxon>Myrtales</taxon>
        <taxon>Melastomataceae</taxon>
        <taxon>Melastomatoideae</taxon>
        <taxon>Melastomateae</taxon>
        <taxon>Melastoma</taxon>
    </lineage>
</organism>
<reference evidence="2" key="1">
    <citation type="journal article" date="2023" name="Front. Plant Sci.">
        <title>Chromosomal-level genome assembly of Melastoma candidum provides insights into trichome evolution.</title>
        <authorList>
            <person name="Zhong Y."/>
            <person name="Wu W."/>
            <person name="Sun C."/>
            <person name="Zou P."/>
            <person name="Liu Y."/>
            <person name="Dai S."/>
            <person name="Zhou R."/>
        </authorList>
    </citation>
    <scope>NUCLEOTIDE SEQUENCE [LARGE SCALE GENOMIC DNA]</scope>
</reference>
<keyword evidence="2" id="KW-1185">Reference proteome</keyword>
<dbReference type="EMBL" id="CM042887">
    <property type="protein sequence ID" value="KAI4330567.1"/>
    <property type="molecule type" value="Genomic_DNA"/>
</dbReference>
<accession>A0ACB9N1X3</accession>
<comment type="caution">
    <text evidence="1">The sequence shown here is derived from an EMBL/GenBank/DDBJ whole genome shotgun (WGS) entry which is preliminary data.</text>
</comment>
<proteinExistence type="predicted"/>
<evidence type="ECO:0000313" key="2">
    <source>
        <dbReference type="Proteomes" id="UP001057402"/>
    </source>
</evidence>